<dbReference type="InterPro" id="IPR005119">
    <property type="entry name" value="LysR_subst-bd"/>
</dbReference>
<dbReference type="SUPFAM" id="SSF46785">
    <property type="entry name" value="Winged helix' DNA-binding domain"/>
    <property type="match status" value="1"/>
</dbReference>
<protein>
    <submittedName>
        <fullName evidence="6">LysR family transcriptional regulator</fullName>
    </submittedName>
</protein>
<dbReference type="PANTHER" id="PTHR30126:SF39">
    <property type="entry name" value="HTH-TYPE TRANSCRIPTIONAL REGULATOR CYSL"/>
    <property type="match status" value="1"/>
</dbReference>
<evidence type="ECO:0000256" key="2">
    <source>
        <dbReference type="ARBA" id="ARBA00023015"/>
    </source>
</evidence>
<reference evidence="6 7" key="1">
    <citation type="submission" date="2022-06" db="EMBL/GenBank/DDBJ databases">
        <title>Isolation of gut microbiota from human fecal samples.</title>
        <authorList>
            <person name="Pamer E.G."/>
            <person name="Barat B."/>
            <person name="Waligurski E."/>
            <person name="Medina S."/>
            <person name="Paddock L."/>
            <person name="Mostad J."/>
        </authorList>
    </citation>
    <scope>NUCLEOTIDE SEQUENCE [LARGE SCALE GENOMIC DNA]</scope>
    <source>
        <strain evidence="6 7">DFI.9.90</strain>
    </source>
</reference>
<dbReference type="InterPro" id="IPR036390">
    <property type="entry name" value="WH_DNA-bd_sf"/>
</dbReference>
<proteinExistence type="inferred from homology"/>
<dbReference type="PANTHER" id="PTHR30126">
    <property type="entry name" value="HTH-TYPE TRANSCRIPTIONAL REGULATOR"/>
    <property type="match status" value="1"/>
</dbReference>
<dbReference type="InterPro" id="IPR000847">
    <property type="entry name" value="LysR_HTH_N"/>
</dbReference>
<keyword evidence="3" id="KW-0238">DNA-binding</keyword>
<dbReference type="EMBL" id="JANFYT010000008">
    <property type="protein sequence ID" value="MCQ4813794.1"/>
    <property type="molecule type" value="Genomic_DNA"/>
</dbReference>
<comment type="caution">
    <text evidence="6">The sequence shown here is derived from an EMBL/GenBank/DDBJ whole genome shotgun (WGS) entry which is preliminary data.</text>
</comment>
<dbReference type="Pfam" id="PF00126">
    <property type="entry name" value="HTH_1"/>
    <property type="match status" value="1"/>
</dbReference>
<evidence type="ECO:0000256" key="3">
    <source>
        <dbReference type="ARBA" id="ARBA00023125"/>
    </source>
</evidence>
<comment type="similarity">
    <text evidence="1">Belongs to the LysR transcriptional regulatory family.</text>
</comment>
<dbReference type="GO" id="GO:0000976">
    <property type="term" value="F:transcription cis-regulatory region binding"/>
    <property type="evidence" value="ECO:0007669"/>
    <property type="project" value="TreeGrafter"/>
</dbReference>
<dbReference type="PROSITE" id="PS50931">
    <property type="entry name" value="HTH_LYSR"/>
    <property type="match status" value="1"/>
</dbReference>
<sequence length="291" mass="33471">MTIRDMEILVEVARCLNMTEASKNLYISQSTVSQVIAGIEREYNIRLFERINKRIILTEQGKIAVSHSKKVLDAYNEMEIAVRFAGEEVIRVGSDLITSSSILNDIWVRYHRVCPKVKTRMVIEDGHLLKNRLLDYDLDFVLLEYRLPHGDLVNQKIGEDSYVLICNQENEFAARDSVSLTELSGANLIMREPGNPTRDLFDNTARRYHYDITVADTYSNIDVIKSEVVKGGCVSIMAKKLVTNELAMGRLHSCEISDFKEKREFYVIYNNRLKLTPNFKSFIENCGCWPE</sequence>
<dbReference type="FunFam" id="1.10.10.10:FF:000001">
    <property type="entry name" value="LysR family transcriptional regulator"/>
    <property type="match status" value="1"/>
</dbReference>
<organism evidence="6 7">
    <name type="scientific">Cloacibacillus evryensis</name>
    <dbReference type="NCBI Taxonomy" id="508460"/>
    <lineage>
        <taxon>Bacteria</taxon>
        <taxon>Thermotogati</taxon>
        <taxon>Synergistota</taxon>
        <taxon>Synergistia</taxon>
        <taxon>Synergistales</taxon>
        <taxon>Synergistaceae</taxon>
        <taxon>Cloacibacillus</taxon>
    </lineage>
</organism>
<dbReference type="RefSeq" id="WP_008709462.1">
    <property type="nucleotide sequence ID" value="NZ_CABKQM010000003.1"/>
</dbReference>
<dbReference type="InterPro" id="IPR036388">
    <property type="entry name" value="WH-like_DNA-bd_sf"/>
</dbReference>
<gene>
    <name evidence="6" type="ORF">NE630_05045</name>
</gene>
<evidence type="ECO:0000313" key="7">
    <source>
        <dbReference type="Proteomes" id="UP001205919"/>
    </source>
</evidence>
<dbReference type="SUPFAM" id="SSF53850">
    <property type="entry name" value="Periplasmic binding protein-like II"/>
    <property type="match status" value="1"/>
</dbReference>
<accession>A0AAW5K729</accession>
<keyword evidence="7" id="KW-1185">Reference proteome</keyword>
<evidence type="ECO:0000256" key="1">
    <source>
        <dbReference type="ARBA" id="ARBA00009437"/>
    </source>
</evidence>
<dbReference type="Pfam" id="PF03466">
    <property type="entry name" value="LysR_substrate"/>
    <property type="match status" value="1"/>
</dbReference>
<feature type="domain" description="HTH lysR-type" evidence="5">
    <location>
        <begin position="1"/>
        <end position="58"/>
    </location>
</feature>
<keyword evidence="2" id="KW-0805">Transcription regulation</keyword>
<dbReference type="Proteomes" id="UP001205919">
    <property type="component" value="Unassembled WGS sequence"/>
</dbReference>
<keyword evidence="4" id="KW-0804">Transcription</keyword>
<dbReference type="PRINTS" id="PR00039">
    <property type="entry name" value="HTHLYSR"/>
</dbReference>
<evidence type="ECO:0000259" key="5">
    <source>
        <dbReference type="PROSITE" id="PS50931"/>
    </source>
</evidence>
<dbReference type="Gene3D" id="3.40.190.290">
    <property type="match status" value="1"/>
</dbReference>
<evidence type="ECO:0000256" key="4">
    <source>
        <dbReference type="ARBA" id="ARBA00023163"/>
    </source>
</evidence>
<dbReference type="AlphaFoldDB" id="A0AAW5K729"/>
<dbReference type="GO" id="GO:0003700">
    <property type="term" value="F:DNA-binding transcription factor activity"/>
    <property type="evidence" value="ECO:0007669"/>
    <property type="project" value="InterPro"/>
</dbReference>
<evidence type="ECO:0000313" key="6">
    <source>
        <dbReference type="EMBL" id="MCQ4813794.1"/>
    </source>
</evidence>
<dbReference type="Gene3D" id="1.10.10.10">
    <property type="entry name" value="Winged helix-like DNA-binding domain superfamily/Winged helix DNA-binding domain"/>
    <property type="match status" value="1"/>
</dbReference>
<name>A0AAW5K729_9BACT</name>